<dbReference type="InterPro" id="IPR037066">
    <property type="entry name" value="Plug_dom_sf"/>
</dbReference>
<comment type="subcellular location">
    <subcellularLocation>
        <location evidence="1 12">Cell outer membrane</location>
        <topology evidence="1 12">Multi-pass membrane protein</topology>
    </subcellularLocation>
</comment>
<accession>A0A6J5JYN4</accession>
<feature type="signal peptide" evidence="14">
    <location>
        <begin position="1"/>
        <end position="27"/>
    </location>
</feature>
<dbReference type="RefSeq" id="WP_041746487.1">
    <property type="nucleotide sequence ID" value="NZ_CADILN010000001.1"/>
</dbReference>
<evidence type="ECO:0000256" key="3">
    <source>
        <dbReference type="ARBA" id="ARBA00022448"/>
    </source>
</evidence>
<feature type="chain" id="PRO_5026777443" evidence="14">
    <location>
        <begin position="28"/>
        <end position="774"/>
    </location>
</feature>
<dbReference type="GO" id="GO:0044718">
    <property type="term" value="P:siderophore transmembrane transport"/>
    <property type="evidence" value="ECO:0007669"/>
    <property type="project" value="TreeGrafter"/>
</dbReference>
<evidence type="ECO:0000256" key="1">
    <source>
        <dbReference type="ARBA" id="ARBA00004571"/>
    </source>
</evidence>
<evidence type="ECO:0000256" key="8">
    <source>
        <dbReference type="ARBA" id="ARBA00023077"/>
    </source>
</evidence>
<evidence type="ECO:0000256" key="7">
    <source>
        <dbReference type="ARBA" id="ARBA00023065"/>
    </source>
</evidence>
<proteinExistence type="inferred from homology"/>
<dbReference type="PROSITE" id="PS52016">
    <property type="entry name" value="TONB_DEPENDENT_REC_3"/>
    <property type="match status" value="1"/>
</dbReference>
<sequence length="774" mass="84758">MPLFALRRLPAFVPVAATAFAAAPVHAGTTNTTSADTTLPAVSVSASSALNQGVTPRAVDPNLPASVETLTRDRFSNWNVVNTEDVLKYMPSLAVRKRFIGDLNSIIAVRGTSNTQSARGLVYADGLLLSNLLGNSFSFPPRWSMVFPDEVQQVDVIYGPYSALYPGNSLGATVLITTRMPKKLEAEADVKAFTQHFSLYGVNQNFNGSEASASIGNRIGKFSFLLGVNHLENTSQPLQFATLARSATPAKAGDTPVTGAYFYNNQTNTPTAILGINGEGIEHTVQDQFKLKMQYDFTPTLQGGFTLGYWHQTYNSEMSSFLRDANGNAVYSGKVSIDGYEYTIPAAAFAPSLGHSENWLYGVTLKTRNAVGWNGEATASYYDIGNSVARLANSGAPGNGAGTVTFGDGTGWKTLDLRSTYTPASTQAGLFNHTLAFGYHYDNYFLDNESYSTNNWRDGAARSFANAFAGKTQTQALYAQDAWRFLPRWKLVYGVRYEDWRAYDGSQALPGTTAALADASQQHFSPKASLSFDVSDDLTLRASVGRAYRFPTVSELFQGQINGSSIINNNPNLKPEDDLSKELTAEWAHWNGIFRFSLFQDDVKTTIFSQTDTTVIPNVTNFQNIGKVRSRGVETSYAGEDVFVRGLDLLASVAYTQSKIVANAQNPASVGKYFYRIPLWRVNVAATYRFDERAALTLAARYSGRQYNTLTNADTNPDVFGGTSSYTVADAKFTFRPTKLSEVGIGVDNIFDARYFVYHPYPGRTFYVEAKLRM</sequence>
<dbReference type="GeneID" id="27799390"/>
<evidence type="ECO:0000256" key="14">
    <source>
        <dbReference type="SAM" id="SignalP"/>
    </source>
</evidence>
<dbReference type="AlphaFoldDB" id="A0A6J5JYN4"/>
<dbReference type="SUPFAM" id="SSF56935">
    <property type="entry name" value="Porins"/>
    <property type="match status" value="1"/>
</dbReference>
<dbReference type="Gene3D" id="2.170.130.10">
    <property type="entry name" value="TonB-dependent receptor, plug domain"/>
    <property type="match status" value="1"/>
</dbReference>
<dbReference type="Pfam" id="PF07715">
    <property type="entry name" value="Plug"/>
    <property type="match status" value="1"/>
</dbReference>
<evidence type="ECO:0000256" key="4">
    <source>
        <dbReference type="ARBA" id="ARBA00022452"/>
    </source>
</evidence>
<keyword evidence="9 12" id="KW-0472">Membrane</keyword>
<dbReference type="Proteomes" id="UP000494102">
    <property type="component" value="Unassembled WGS sequence"/>
</dbReference>
<evidence type="ECO:0000256" key="2">
    <source>
        <dbReference type="ARBA" id="ARBA00009810"/>
    </source>
</evidence>
<evidence type="ECO:0000256" key="5">
    <source>
        <dbReference type="ARBA" id="ARBA00022692"/>
    </source>
</evidence>
<keyword evidence="4 12" id="KW-1134">Transmembrane beta strand</keyword>
<dbReference type="PANTHER" id="PTHR30069:SF53">
    <property type="entry name" value="COLICIN I RECEPTOR-RELATED"/>
    <property type="match status" value="1"/>
</dbReference>
<dbReference type="GO" id="GO:0009279">
    <property type="term" value="C:cell outer membrane"/>
    <property type="evidence" value="ECO:0007669"/>
    <property type="project" value="UniProtKB-SubCell"/>
</dbReference>
<keyword evidence="11 12" id="KW-0998">Cell outer membrane</keyword>
<dbReference type="Pfam" id="PF00593">
    <property type="entry name" value="TonB_dep_Rec_b-barrel"/>
    <property type="match status" value="1"/>
</dbReference>
<evidence type="ECO:0000313" key="18">
    <source>
        <dbReference type="Proteomes" id="UP000494102"/>
    </source>
</evidence>
<feature type="domain" description="TonB-dependent receptor plug" evidence="16">
    <location>
        <begin position="63"/>
        <end position="172"/>
    </location>
</feature>
<protein>
    <submittedName>
        <fullName evidence="17">Vitamin B12 transporter BtuB</fullName>
    </submittedName>
</protein>
<gene>
    <name evidence="17" type="primary">btuB_1</name>
    <name evidence="17" type="ORF">LMG9964_00671</name>
</gene>
<keyword evidence="3 12" id="KW-0813">Transport</keyword>
<keyword evidence="5 12" id="KW-0812">Transmembrane</keyword>
<evidence type="ECO:0000256" key="10">
    <source>
        <dbReference type="ARBA" id="ARBA00023170"/>
    </source>
</evidence>
<evidence type="ECO:0000256" key="9">
    <source>
        <dbReference type="ARBA" id="ARBA00023136"/>
    </source>
</evidence>
<dbReference type="Gene3D" id="2.40.170.20">
    <property type="entry name" value="TonB-dependent receptor, beta-barrel domain"/>
    <property type="match status" value="1"/>
</dbReference>
<dbReference type="InterPro" id="IPR039426">
    <property type="entry name" value="TonB-dep_rcpt-like"/>
</dbReference>
<evidence type="ECO:0000313" key="17">
    <source>
        <dbReference type="EMBL" id="CAB4047039.1"/>
    </source>
</evidence>
<feature type="domain" description="TonB-dependent receptor-like beta-barrel" evidence="15">
    <location>
        <begin position="316"/>
        <end position="750"/>
    </location>
</feature>
<evidence type="ECO:0000256" key="12">
    <source>
        <dbReference type="PROSITE-ProRule" id="PRU01360"/>
    </source>
</evidence>
<keyword evidence="6 14" id="KW-0732">Signal</keyword>
<dbReference type="EMBL" id="CADILN010000001">
    <property type="protein sequence ID" value="CAB4047039.1"/>
    <property type="molecule type" value="Genomic_DNA"/>
</dbReference>
<evidence type="ECO:0000256" key="13">
    <source>
        <dbReference type="RuleBase" id="RU003357"/>
    </source>
</evidence>
<dbReference type="GO" id="GO:0015344">
    <property type="term" value="F:siderophore uptake transmembrane transporter activity"/>
    <property type="evidence" value="ECO:0007669"/>
    <property type="project" value="TreeGrafter"/>
</dbReference>
<evidence type="ECO:0000259" key="15">
    <source>
        <dbReference type="Pfam" id="PF00593"/>
    </source>
</evidence>
<reference evidence="17 18" key="1">
    <citation type="submission" date="2020-04" db="EMBL/GenBank/DDBJ databases">
        <authorList>
            <person name="De Canck E."/>
        </authorList>
    </citation>
    <scope>NUCLEOTIDE SEQUENCE [LARGE SCALE GENOMIC DNA]</scope>
    <source>
        <strain evidence="17 18">LMG 9964</strain>
    </source>
</reference>
<keyword evidence="10" id="KW-0675">Receptor</keyword>
<evidence type="ECO:0000256" key="6">
    <source>
        <dbReference type="ARBA" id="ARBA00022729"/>
    </source>
</evidence>
<evidence type="ECO:0000259" key="16">
    <source>
        <dbReference type="Pfam" id="PF07715"/>
    </source>
</evidence>
<dbReference type="InterPro" id="IPR012910">
    <property type="entry name" value="Plug_dom"/>
</dbReference>
<keyword evidence="8 13" id="KW-0798">TonB box</keyword>
<organism evidence="17 18">
    <name type="scientific">Paraburkholderia phenoliruptrix</name>
    <dbReference type="NCBI Taxonomy" id="252970"/>
    <lineage>
        <taxon>Bacteria</taxon>
        <taxon>Pseudomonadati</taxon>
        <taxon>Pseudomonadota</taxon>
        <taxon>Betaproteobacteria</taxon>
        <taxon>Burkholderiales</taxon>
        <taxon>Burkholderiaceae</taxon>
        <taxon>Paraburkholderia</taxon>
    </lineage>
</organism>
<dbReference type="InterPro" id="IPR036942">
    <property type="entry name" value="Beta-barrel_TonB_sf"/>
</dbReference>
<evidence type="ECO:0000256" key="11">
    <source>
        <dbReference type="ARBA" id="ARBA00023237"/>
    </source>
</evidence>
<dbReference type="InterPro" id="IPR000531">
    <property type="entry name" value="Beta-barrel_TonB"/>
</dbReference>
<keyword evidence="7" id="KW-0406">Ion transport</keyword>
<name>A0A6J5JYN4_9BURK</name>
<dbReference type="PANTHER" id="PTHR30069">
    <property type="entry name" value="TONB-DEPENDENT OUTER MEMBRANE RECEPTOR"/>
    <property type="match status" value="1"/>
</dbReference>
<dbReference type="CDD" id="cd01347">
    <property type="entry name" value="ligand_gated_channel"/>
    <property type="match status" value="1"/>
</dbReference>
<comment type="similarity">
    <text evidence="2 12 13">Belongs to the TonB-dependent receptor family.</text>
</comment>